<feature type="non-terminal residue" evidence="2">
    <location>
        <position position="1"/>
    </location>
</feature>
<feature type="domain" description="PX" evidence="1">
    <location>
        <begin position="9"/>
        <end position="131"/>
    </location>
</feature>
<accession>A0A1S8WVS5</accession>
<dbReference type="EMBL" id="KV894075">
    <property type="protein sequence ID" value="OON18538.1"/>
    <property type="molecule type" value="Genomic_DNA"/>
</dbReference>
<protein>
    <submittedName>
        <fullName evidence="2">PX domain protein</fullName>
    </submittedName>
</protein>
<dbReference type="GO" id="GO:0035091">
    <property type="term" value="F:phosphatidylinositol binding"/>
    <property type="evidence" value="ECO:0007669"/>
    <property type="project" value="InterPro"/>
</dbReference>
<dbReference type="Gene3D" id="3.30.1520.10">
    <property type="entry name" value="Phox-like domain"/>
    <property type="match status" value="1"/>
</dbReference>
<keyword evidence="3" id="KW-1185">Reference proteome</keyword>
<dbReference type="SMART" id="SM00312">
    <property type="entry name" value="PX"/>
    <property type="match status" value="1"/>
</dbReference>
<dbReference type="InterPro" id="IPR036871">
    <property type="entry name" value="PX_dom_sf"/>
</dbReference>
<gene>
    <name evidence="2" type="ORF">X801_05605</name>
</gene>
<dbReference type="PROSITE" id="PS50195">
    <property type="entry name" value="PX"/>
    <property type="match status" value="1"/>
</dbReference>
<dbReference type="PANTHER" id="PTHR15508">
    <property type="entry name" value="RIBOSOMAL PROTEIN S6 KINASE"/>
    <property type="match status" value="1"/>
</dbReference>
<name>A0A1S8WVS5_OPIVI</name>
<dbReference type="SUPFAM" id="SSF64268">
    <property type="entry name" value="PX domain"/>
    <property type="match status" value="1"/>
</dbReference>
<organism evidence="2 3">
    <name type="scientific">Opisthorchis viverrini</name>
    <name type="common">Southeast Asian liver fluke</name>
    <dbReference type="NCBI Taxonomy" id="6198"/>
    <lineage>
        <taxon>Eukaryota</taxon>
        <taxon>Metazoa</taxon>
        <taxon>Spiralia</taxon>
        <taxon>Lophotrochozoa</taxon>
        <taxon>Platyhelminthes</taxon>
        <taxon>Trematoda</taxon>
        <taxon>Digenea</taxon>
        <taxon>Opisthorchiida</taxon>
        <taxon>Opisthorchiata</taxon>
        <taxon>Opisthorchiidae</taxon>
        <taxon>Opisthorchis</taxon>
    </lineage>
</organism>
<sequence length="135" mass="15896">SMARKPQPVTEIYCVHVIDPVPHPSKNFTMYKVRIEIQPVSVDGKVEVREFYKRFSDFRKLQDTLGHYYRQLYRAEAFPSLPSVGFCKRVDPAMIEQRRTAAELMLQFIYERDYLYNHALFKEFCSTSCDTDAPS</sequence>
<proteinExistence type="predicted"/>
<dbReference type="AlphaFoldDB" id="A0A1S8WVS5"/>
<evidence type="ECO:0000259" key="1">
    <source>
        <dbReference type="PROSITE" id="PS50195"/>
    </source>
</evidence>
<reference evidence="2 3" key="1">
    <citation type="submission" date="2015-03" db="EMBL/GenBank/DDBJ databases">
        <title>Draft genome of the nematode, Opisthorchis viverrini.</title>
        <authorList>
            <person name="Mitreva M."/>
        </authorList>
    </citation>
    <scope>NUCLEOTIDE SEQUENCE [LARGE SCALE GENOMIC DNA]</scope>
    <source>
        <strain evidence="2">Khon Kaen</strain>
    </source>
</reference>
<dbReference type="InterPro" id="IPR051866">
    <property type="entry name" value="Intracell_Sig-Traffick_Protein"/>
</dbReference>
<dbReference type="InterPro" id="IPR001683">
    <property type="entry name" value="PX_dom"/>
</dbReference>
<dbReference type="Proteomes" id="UP000243686">
    <property type="component" value="Unassembled WGS sequence"/>
</dbReference>
<dbReference type="Pfam" id="PF00787">
    <property type="entry name" value="PX"/>
    <property type="match status" value="1"/>
</dbReference>
<evidence type="ECO:0000313" key="2">
    <source>
        <dbReference type="EMBL" id="OON18538.1"/>
    </source>
</evidence>
<evidence type="ECO:0000313" key="3">
    <source>
        <dbReference type="Proteomes" id="UP000243686"/>
    </source>
</evidence>
<dbReference type="PANTHER" id="PTHR15508:SF8">
    <property type="entry name" value="LD24550P"/>
    <property type="match status" value="1"/>
</dbReference>